<feature type="compositionally biased region" description="Basic and acidic residues" evidence="3">
    <location>
        <begin position="145"/>
        <end position="158"/>
    </location>
</feature>
<dbReference type="PANTHER" id="PTHR46654:SF1">
    <property type="entry name" value="E3 UBIQUITIN-PROTEIN LIGASE HECTD3"/>
    <property type="match status" value="1"/>
</dbReference>
<dbReference type="SUPFAM" id="SSF159034">
    <property type="entry name" value="Mib/herc2 domain-like"/>
    <property type="match status" value="2"/>
</dbReference>
<dbReference type="InterPro" id="IPR035914">
    <property type="entry name" value="Sperma_CUB_dom_sf"/>
</dbReference>
<evidence type="ECO:0000313" key="6">
    <source>
        <dbReference type="EMBL" id="TMW68516.1"/>
    </source>
</evidence>
<dbReference type="Gene3D" id="2.30.30.40">
    <property type="entry name" value="SH3 Domains"/>
    <property type="match status" value="2"/>
</dbReference>
<dbReference type="Pfam" id="PF00632">
    <property type="entry name" value="HECT"/>
    <property type="match status" value="1"/>
</dbReference>
<dbReference type="Gene3D" id="3.90.1750.10">
    <property type="entry name" value="Hect, E3 ligase catalytic domains"/>
    <property type="match status" value="1"/>
</dbReference>
<dbReference type="Proteomes" id="UP000794436">
    <property type="component" value="Unassembled WGS sequence"/>
</dbReference>
<dbReference type="Gene3D" id="2.60.120.290">
    <property type="entry name" value="Spermadhesin, CUB domain"/>
    <property type="match status" value="1"/>
</dbReference>
<dbReference type="EMBL" id="SPLM01000002">
    <property type="protein sequence ID" value="TMW68516.1"/>
    <property type="molecule type" value="Genomic_DNA"/>
</dbReference>
<accession>A0A8K1CTV7</accession>
<protein>
    <recommendedName>
        <fullName evidence="8">HECT E3 ubiquitin ligase</fullName>
    </recommendedName>
</protein>
<keyword evidence="1 2" id="KW-0833">Ubl conjugation pathway</keyword>
<dbReference type="PANTHER" id="PTHR46654">
    <property type="entry name" value="E3 UBIQUITIN-PROTEIN LIGASE HECTD3"/>
    <property type="match status" value="1"/>
</dbReference>
<dbReference type="InterPro" id="IPR042469">
    <property type="entry name" value="HECTD3"/>
</dbReference>
<dbReference type="InterPro" id="IPR037252">
    <property type="entry name" value="Mib_Herc2_sf"/>
</dbReference>
<dbReference type="PROSITE" id="PS50237">
    <property type="entry name" value="HECT"/>
    <property type="match status" value="1"/>
</dbReference>
<evidence type="ECO:0000256" key="2">
    <source>
        <dbReference type="PROSITE-ProRule" id="PRU00104"/>
    </source>
</evidence>
<dbReference type="GO" id="GO:0046872">
    <property type="term" value="F:metal ion binding"/>
    <property type="evidence" value="ECO:0007669"/>
    <property type="project" value="InterPro"/>
</dbReference>
<dbReference type="SMART" id="SM00119">
    <property type="entry name" value="HECTc"/>
    <property type="match status" value="1"/>
</dbReference>
<dbReference type="Gene3D" id="2.60.120.200">
    <property type="match status" value="1"/>
</dbReference>
<keyword evidence="7" id="KW-1185">Reference proteome</keyword>
<dbReference type="Gene3D" id="3.30.2410.10">
    <property type="entry name" value="Hect, E3 ligase catalytic domain"/>
    <property type="match status" value="1"/>
</dbReference>
<proteinExistence type="predicted"/>
<organism evidence="6 7">
    <name type="scientific">Pythium oligandrum</name>
    <name type="common">Mycoparasitic fungus</name>
    <dbReference type="NCBI Taxonomy" id="41045"/>
    <lineage>
        <taxon>Eukaryota</taxon>
        <taxon>Sar</taxon>
        <taxon>Stramenopiles</taxon>
        <taxon>Oomycota</taxon>
        <taxon>Peronosporomycetes</taxon>
        <taxon>Pythiales</taxon>
        <taxon>Pythiaceae</taxon>
        <taxon>Pythium</taxon>
    </lineage>
</organism>
<feature type="region of interest" description="Disordered" evidence="3">
    <location>
        <begin position="144"/>
        <end position="163"/>
    </location>
</feature>
<evidence type="ECO:0000256" key="1">
    <source>
        <dbReference type="ARBA" id="ARBA00022786"/>
    </source>
</evidence>
<name>A0A8K1CTV7_PYTOL</name>
<evidence type="ECO:0000259" key="5">
    <source>
        <dbReference type="PROSITE" id="PS51416"/>
    </source>
</evidence>
<dbReference type="GO" id="GO:0004842">
    <property type="term" value="F:ubiquitin-protein transferase activity"/>
    <property type="evidence" value="ECO:0007669"/>
    <property type="project" value="InterPro"/>
</dbReference>
<evidence type="ECO:0008006" key="8">
    <source>
        <dbReference type="Google" id="ProtNLM"/>
    </source>
</evidence>
<comment type="caution">
    <text evidence="6">The sequence shown here is derived from an EMBL/GenBank/DDBJ whole genome shotgun (WGS) entry which is preliminary data.</text>
</comment>
<dbReference type="SUPFAM" id="SSF56204">
    <property type="entry name" value="Hect, E3 ligase catalytic domain"/>
    <property type="match status" value="1"/>
</dbReference>
<feature type="domain" description="MIB/HERC2" evidence="5">
    <location>
        <begin position="3581"/>
        <end position="3658"/>
    </location>
</feature>
<sequence length="4270" mass="470595">MGAEVSKATSDGADKKAVDAALLAHAWRHTEPFTLLQDELFVAEKFHEAAARGDVKTREQVEDAVEERTGSNDLSWDELEQAADLMRLKLLPTLRSADANSGSSATSLVKPSAAIVANDQLRQQRVQLAREYFAQVAASLTQAADRSKESENKTEEAVSTKPGPSFFNANGGLIAGSMFSIGSFRMQLQMLRALRVLDPESFSNGLWAIVETVMAFPDFALLGVEPNSMDDFFLKDVLEFIRIQLEQKMLLSEHRDILLLGLLVLGSSSGRSVFLLDFVNGVLRRDRENDAAEAQLIQGKTFEVWISELLPRLETYRMDYGLGTLKDGSLLQPMLIKAHEGTSGSSEERVYDAITCDASYLYKWDVKKGLMKIGTGNNFTVAGKVYARVAPESYLGKLRETLDIEKALYGDGSDVTSTVQDALKKTDASSKTIQQVLASDEAEADDLMTMAKKVCVNFSIGDRAHTVILRDDEHFKLPGVEPADSGEVKVNFAFYGHFESLNEEALTKVKALVSEGAAGKDFILTPTQLEEILSCSNLERATDESQLRLICRVGSESSASLKAYALGDSISGYEFHADRIFHSSLVYYENWLYLSLLARSSFTTSHSGRDLVRISSVDLSCAGSVSVEGSSESSSEGTKQPLVLYLSDGSRLFEVDISAEAVWLRKLQVQGPTSQLIKISSSVQLISKASENETFLSFFEKVGSGSWATVGEEPFTMPSVYSNGAVLCVMLPKTISSSKIEFECVAFSCSSGEFIPVDGSSEVAVPSDVKKMHSDKDLAKTFSRTLLGFAFCFDPAENVIWGARNGGQVLLKYRNPGQKLVVPDENPFSRGRDSSAASEGGVKIAQRIVKFLGSCSSDTCEVEDKKSNQAAPFVTKMGPSEVEVLLDAAERTVPRFISREATDSELQLLAACLRLLHMSAEYSEASKNAVKLDESFKARLPAVASEITSCLEFVESDAELSVTWEALVMGITTMGVSGLDLPGQLDRALAVLDRFKSGKLTRPEAATATKLVAQIQRSIQDAQTSVVITDDIISRFEKLFTVILSIESEKIKASVNATSCSDNGDAKRESVCDDMFALANCIMQRVFVHAFTTTEVLDVAIPLFKFVCRAVENIAREAIEASSFLTSESELELFEKMLRNSILAPVASTVFSNALLFIGEEKTVNASSGDEGEDKNKNDGQLGLNKLVFETVKRESASLMSCLEALERLSSAIKVEGKVETVETTTSKVKTVVMESKHDYDNDMNERTELRIPGAWKITITFDSQCRTEQSYDYVTFYKTETKSDYFGEEKYSGRDDSHNWPGVGSYPPLVIESDQCFVGFKSDGSNTDWGYKFTATGEILEKKVATRKHWLCALVDLARSVVDEIPRQLIDGSAFIPIDANEAQNDENLLVELIKNGSPGPDDQNANVLQLLRDFIEPSPDSDAAKVVLALQKTRSVPRFQNLSSLDRNDSISANPMNRAIRAVAAAILHHNMWGVDAYAFAQNVRSDLSEHLVRGWNNAQKMRDWFHMGDATDVVRANQAPPSSRPLRRQPSAFSGMTDEALETLCQNVIDRAQFLLELTPMTVSQVSDAKRRWSLLAKYGSVLSATSTTPETILQKWHNLVDEVQAVAELRSVLQYRRSSYERAKKGRVMSVIEQVLAFVQSDVNVRELHEAIEQRNMRAESRALGLQLFAKSWDTCLSTEVKGLLAESFFTTIKHMATSASSAISKHAGTANTSVALSSRVHYGVLLSGCDASRRLQVNDAFGACLRGFARELEVLADAEETHADVIVSILKALCLDFDAQDAYLLEESKLLVQVARFLGAKSHRVRRTAQTLLDIVLGCFVSRESALSAEAGKDSKDTAAAVVSPFQRQLYDIMSLQLGSVTAQLRDFSTSNEALAFKVLRLGGNRPGYSLSTPSFGRASHNHSISLWLRPDSVSPSRTLKVNDVVKRGPTWKTEEDSDENLNETGSVIGIVSRTSVRVQWKETKRISEHKYDPTGGVMDVVHVDHNLGGVVFCKGSKALAKAPGPWSHFGLYLSERNQLSYKIVGGVDKLFAYDSETQLVANEWVHIAVTVQDDALKMYANGEVVTEHELDASLVSEANLNAFPFYFGEPPGRISDEPPAECAVFEPHVRNGAMSAEEVVSEKERSSPPTAPLTVRTPSDRLLHILGLIRTCSQGNMGREVLATTENVGNLLFVAFHESVSIEARCASVILLQDLLVEVSMDVVETELERVFGQRGFVGFVLSLVARLVNVWSENVAKSQISPQPSLGISAQDAAALAGVYVSLLRNLGAQPCWAHAAFDAFVASLRQASAFVNAKDSRQWTDSAGDVLATLAVFGGSYSTICTGSRIKRFLCADNRETVETGVLMGFARRSGGRVARVLFDNDPTKVTVVPVSEIAADCNVVSQDSAGLWKSVAEVGASQLQEAILGLLQLPCEDGSLQAKTARTEMVEVVESDHPYFGGQSISHTVSFEEVKEIVVSFDPLSASLGPSDFVTFKKRDDDSRSPTHPESTNDKYYWGEEKYSSDSLPGVGSNPPLRIPAASLSVYVFSESKEDSVWGYRFTAKANHEKVVFPPESAPSALVNAINDIRSRALKAVHTCVQLLEGSDSLSVVAPLVPAILKIANSPINGQPTKLSSRSEVFESKHPYACDLEESTSVTFSGAARLVVTFDKRTKTEQNCDYVTFFKDSSRTGHWGEEQYSGVDSSANWPGFFGRPSLTIPSDSFTLVWKTDGSNVDWGWKFTVVAEYDDLPPRSLRLDELDRCASDVWELWHDGMLHQDPPLAEEVDAFEKIEHVTDAQVKAESEWDRSRALLNKLNSAAASGARETSSALRVICEKGVEIYSGPDASSTTEGRLEVGSEIMPVEERNGWLKIVTKSEDGETDKTGWIQRRSRDEMHVIDPRVAASSEDSVVPGVDDALIFAEAAKPQLNNGSGQERGRIQLITQTSYESFRTQIPRLRSFAYETHRSLATKHAQAALRLYLSYSADLAPVKWESDADVDELILYLVDILINAGDGSGSIAKLDKLGFIRQRIGDMLTSGLGVASSQNLIERCINVLRNGSNTLPLMRGPMRVFESKHPYPDDQDQKWKIRIPGAKKLLIAFDPRSKTETNCDWVQFKKVGSPEDEDNALAYSGRQGDENWPGFGGRPPLVIDADVCEVHFHSDGGENDWGYKFYAVGVFDVDGREHQEGDEHLTATTVALLQISAWLLSNAASVHRSDQTLPSARVYSAKVVETILSSLIGHPRTVRLSTLGLLTEIVQEPGFLHSLPPHLVERLRNVLISKLHVQDRVEIKTEYSRKLLDCAILLELAIDSSCFRVASSIVGGTNSWRQLTQTATQSESAPTIDKQVISLTSEGQAHHVQVMIAKVTGPFEFQIVGKIAKIDSQAVEDCVLLRWKQQDGGLVIPSTQHRLALSPLNNGDVITALVDTSTKTLELRKNQRSVIAVDMNTKISWTELTKDNVSSVRLQVEMNQSSLDLHVRELNCSPLTTIPALTAPAKYNEIAETVSLLLDFREQRASSIAMLESHHPSQKDDIFEEPKNIRVEGAVALEIRFDRLTKLGPHQQIRFSTSSSDNGLTLSAFDGARSVRDNPLWFISDPLQETRSLEVTRSSDWCYGDEDGGAGNVGVVLDIVPWNKNKEGGVKVRWKATGTEAVYRYGYDGFFDVQALQAKEASGPFIVPGDSVSVSFVSIPDAPVVGTDKGEWGYRFYVIPHFSPESIGRRRFTTDAARLAEGTPVAFGDVQDQQLVKYINKAVHSKDMKVGDVLDASWSDLAPEGDELVRWPTLVEIITGGAMPDSSANDGSTALSSLDTSEKLGKRFDLLRAFNSAVNKLLPFISFASPQQRASSLSLSDLISEQRHRVFGAVKRQIWDNALNRTNRNASEISLRLNRPKAMRHRLSGKTDMDGQFALFSQAYRGLHAVGAAHYRSKSRIYKVDFLGENATDAGGPYNETFAQYADELQSSQLPLLIRSANAQHNVGAGREKWVLNPGATSPTLIAMYEFLGKIFGVAIRSQQYMSINIANLIWKKMVGERVTVEDLALVDSMLVSSMDKIRRIDRHGVTEEMFEDVVMETFTTLSADNRMVELKPGGEQIAVTFASRCEFAGLVEAYRLREFDFQLEAILRGLSQVVPTNMLSLFTGSELELMVCGTPEIDIDLLMKCTEYSNCSEVDDHIVWFWEVMRDFSQEERSAFLRFVWGRSRLPVNEKAFPQRFKLQSFSKRKDNRSYDEYLPVSHTCFFSVEMPPYSSKAVLHEKLLYAIYNCQAIDGDGDSVAANRLGWEE</sequence>
<dbReference type="Pfam" id="PF13385">
    <property type="entry name" value="Laminin_G_3"/>
    <property type="match status" value="1"/>
</dbReference>
<dbReference type="OrthoDB" id="239701at2759"/>
<dbReference type="PROSITE" id="PS51416">
    <property type="entry name" value="MIB_HERC2"/>
    <property type="match status" value="1"/>
</dbReference>
<dbReference type="InterPro" id="IPR035983">
    <property type="entry name" value="Hect_E3_ubiquitin_ligase"/>
</dbReference>
<evidence type="ECO:0000259" key="4">
    <source>
        <dbReference type="PROSITE" id="PS50237"/>
    </source>
</evidence>
<dbReference type="Pfam" id="PF06701">
    <property type="entry name" value="MIB_HERC2"/>
    <property type="match status" value="1"/>
</dbReference>
<gene>
    <name evidence="6" type="ORF">Poli38472_005984</name>
</gene>
<feature type="domain" description="HECT" evidence="4">
    <location>
        <begin position="3917"/>
        <end position="4262"/>
    </location>
</feature>
<feature type="active site" description="Glycyl thioester intermediate" evidence="2">
    <location>
        <position position="4225"/>
    </location>
</feature>
<dbReference type="InterPro" id="IPR013320">
    <property type="entry name" value="ConA-like_dom_sf"/>
</dbReference>
<feature type="region of interest" description="Disordered" evidence="3">
    <location>
        <begin position="2481"/>
        <end position="2503"/>
    </location>
</feature>
<evidence type="ECO:0000313" key="7">
    <source>
        <dbReference type="Proteomes" id="UP000794436"/>
    </source>
</evidence>
<reference evidence="6" key="1">
    <citation type="submission" date="2019-03" db="EMBL/GenBank/DDBJ databases">
        <title>Long read genome sequence of the mycoparasitic Pythium oligandrum ATCC 38472 isolated from sugarbeet rhizosphere.</title>
        <authorList>
            <person name="Gaulin E."/>
        </authorList>
    </citation>
    <scope>NUCLEOTIDE SEQUENCE</scope>
    <source>
        <strain evidence="6">ATCC 38472_TT</strain>
    </source>
</reference>
<dbReference type="SUPFAM" id="SSF49899">
    <property type="entry name" value="Concanavalin A-like lectins/glucanases"/>
    <property type="match status" value="1"/>
</dbReference>
<dbReference type="InterPro" id="IPR000569">
    <property type="entry name" value="HECT_dom"/>
</dbReference>
<dbReference type="GO" id="GO:0016567">
    <property type="term" value="P:protein ubiquitination"/>
    <property type="evidence" value="ECO:0007669"/>
    <property type="project" value="InterPro"/>
</dbReference>
<evidence type="ECO:0000256" key="3">
    <source>
        <dbReference type="SAM" id="MobiDB-lite"/>
    </source>
</evidence>
<dbReference type="InterPro" id="IPR010606">
    <property type="entry name" value="Mib_Herc2"/>
</dbReference>
<dbReference type="Gene3D" id="3.30.2160.10">
    <property type="entry name" value="Hect, E3 ligase catalytic domain"/>
    <property type="match status" value="1"/>
</dbReference>